<keyword evidence="3" id="KW-1185">Reference proteome</keyword>
<proteinExistence type="predicted"/>
<evidence type="ECO:0000256" key="1">
    <source>
        <dbReference type="SAM" id="SignalP"/>
    </source>
</evidence>
<keyword evidence="1" id="KW-0732">Signal</keyword>
<name>A0A7D5HUS4_9PSED</name>
<dbReference type="Pfam" id="PF04449">
    <property type="entry name" value="Fimbrial_CS1"/>
    <property type="match status" value="1"/>
</dbReference>
<dbReference type="AlphaFoldDB" id="A0A7D5HUS4"/>
<dbReference type="RefSeq" id="WP_176569942.1">
    <property type="nucleotide sequence ID" value="NZ_CP056030.1"/>
</dbReference>
<protein>
    <submittedName>
        <fullName evidence="2">Adhesin</fullName>
    </submittedName>
</protein>
<feature type="chain" id="PRO_5028818869" evidence="1">
    <location>
        <begin position="21"/>
        <end position="159"/>
    </location>
</feature>
<evidence type="ECO:0000313" key="3">
    <source>
        <dbReference type="Proteomes" id="UP000509568"/>
    </source>
</evidence>
<dbReference type="KEGG" id="pez:HWQ56_05085"/>
<dbReference type="EMBL" id="CP056030">
    <property type="protein sequence ID" value="QKZ03191.1"/>
    <property type="molecule type" value="Genomic_DNA"/>
</dbReference>
<dbReference type="InterPro" id="IPR007540">
    <property type="entry name" value="Fimbrial_CS1-type"/>
</dbReference>
<organism evidence="2 3">
    <name type="scientific">Pseudomonas eucalypticola</name>
    <dbReference type="NCBI Taxonomy" id="2599595"/>
    <lineage>
        <taxon>Bacteria</taxon>
        <taxon>Pseudomonadati</taxon>
        <taxon>Pseudomonadota</taxon>
        <taxon>Gammaproteobacteria</taxon>
        <taxon>Pseudomonadales</taxon>
        <taxon>Pseudomonadaceae</taxon>
        <taxon>Pseudomonas</taxon>
    </lineage>
</organism>
<sequence length="159" mass="16356">MKRSLLALPLALLVAGSAFAAQRIDHTVTVTATIPTDTFYVEPLGGNWMNDPQNMSFRPADGGLEPIHKQLSVKSSTGAIQAKVLNQASMTSGTNSIPLTVSVGGKNLTLAGQDVVAAADASAGTVVDFRVTAGAKPGTGYVAGNYQGIVNVVFETPDP</sequence>
<accession>A0A7D5HUS4</accession>
<dbReference type="GO" id="GO:0009289">
    <property type="term" value="C:pilus"/>
    <property type="evidence" value="ECO:0007669"/>
    <property type="project" value="InterPro"/>
</dbReference>
<feature type="signal peptide" evidence="1">
    <location>
        <begin position="1"/>
        <end position="20"/>
    </location>
</feature>
<dbReference type="Gene3D" id="2.60.40.2040">
    <property type="entry name" value="CFA/I fimbrial subunit E, pilin domain"/>
    <property type="match status" value="1"/>
</dbReference>
<dbReference type="Proteomes" id="UP000509568">
    <property type="component" value="Chromosome"/>
</dbReference>
<gene>
    <name evidence="2" type="ORF">HWQ56_05085</name>
</gene>
<reference evidence="2 3" key="1">
    <citation type="submission" date="2020-06" db="EMBL/GenBank/DDBJ databases">
        <title>Pseudomonas eucalypticola sp. nov., an endophyte of Eucalyptus dunnii leaves with biocontrol ability of eucalyptus leaf blight.</title>
        <authorList>
            <person name="Liu Y."/>
            <person name="Song Z."/>
            <person name="Zeng H."/>
            <person name="Lu M."/>
            <person name="Wang X."/>
            <person name="Lian X."/>
            <person name="Zhang Q."/>
        </authorList>
    </citation>
    <scope>NUCLEOTIDE SEQUENCE [LARGE SCALE GENOMIC DNA]</scope>
    <source>
        <strain evidence="2 3">NP-1</strain>
    </source>
</reference>
<evidence type="ECO:0000313" key="2">
    <source>
        <dbReference type="EMBL" id="QKZ03191.1"/>
    </source>
</evidence>